<dbReference type="EMBL" id="JABSTQ010010085">
    <property type="protein sequence ID" value="KAG0423568.1"/>
    <property type="molecule type" value="Genomic_DNA"/>
</dbReference>
<keyword evidence="2" id="KW-1185">Reference proteome</keyword>
<name>A0AC60PT41_IXOPE</name>
<evidence type="ECO:0000313" key="1">
    <source>
        <dbReference type="EMBL" id="KAG0423568.1"/>
    </source>
</evidence>
<accession>A0AC60PT41</accession>
<feature type="non-terminal residue" evidence="1">
    <location>
        <position position="1"/>
    </location>
</feature>
<evidence type="ECO:0000313" key="2">
    <source>
        <dbReference type="Proteomes" id="UP000805193"/>
    </source>
</evidence>
<reference evidence="1 2" key="1">
    <citation type="journal article" date="2020" name="Cell">
        <title>Large-Scale Comparative Analyses of Tick Genomes Elucidate Their Genetic Diversity and Vector Capacities.</title>
        <authorList>
            <consortium name="Tick Genome and Microbiome Consortium (TIGMIC)"/>
            <person name="Jia N."/>
            <person name="Wang J."/>
            <person name="Shi W."/>
            <person name="Du L."/>
            <person name="Sun Y."/>
            <person name="Zhan W."/>
            <person name="Jiang J.F."/>
            <person name="Wang Q."/>
            <person name="Zhang B."/>
            <person name="Ji P."/>
            <person name="Bell-Sakyi L."/>
            <person name="Cui X.M."/>
            <person name="Yuan T.T."/>
            <person name="Jiang B.G."/>
            <person name="Yang W.F."/>
            <person name="Lam T.T."/>
            <person name="Chang Q.C."/>
            <person name="Ding S.J."/>
            <person name="Wang X.J."/>
            <person name="Zhu J.G."/>
            <person name="Ruan X.D."/>
            <person name="Zhao L."/>
            <person name="Wei J.T."/>
            <person name="Ye R.Z."/>
            <person name="Que T.C."/>
            <person name="Du C.H."/>
            <person name="Zhou Y.H."/>
            <person name="Cheng J.X."/>
            <person name="Dai P.F."/>
            <person name="Guo W.B."/>
            <person name="Han X.H."/>
            <person name="Huang E.J."/>
            <person name="Li L.F."/>
            <person name="Wei W."/>
            <person name="Gao Y.C."/>
            <person name="Liu J.Z."/>
            <person name="Shao H.Z."/>
            <person name="Wang X."/>
            <person name="Wang C.C."/>
            <person name="Yang T.C."/>
            <person name="Huo Q.B."/>
            <person name="Li W."/>
            <person name="Chen H.Y."/>
            <person name="Chen S.E."/>
            <person name="Zhou L.G."/>
            <person name="Ni X.B."/>
            <person name="Tian J.H."/>
            <person name="Sheng Y."/>
            <person name="Liu T."/>
            <person name="Pan Y.S."/>
            <person name="Xia L.Y."/>
            <person name="Li J."/>
            <person name="Zhao F."/>
            <person name="Cao W.C."/>
        </authorList>
    </citation>
    <scope>NUCLEOTIDE SEQUENCE [LARGE SCALE GENOMIC DNA]</scope>
    <source>
        <strain evidence="1">Iper-2018</strain>
    </source>
</reference>
<comment type="caution">
    <text evidence="1">The sequence shown here is derived from an EMBL/GenBank/DDBJ whole genome shotgun (WGS) entry which is preliminary data.</text>
</comment>
<gene>
    <name evidence="1" type="ORF">HPB47_000657</name>
</gene>
<protein>
    <submittedName>
        <fullName evidence="1">Uncharacterized protein</fullName>
    </submittedName>
</protein>
<dbReference type="Proteomes" id="UP000805193">
    <property type="component" value="Unassembled WGS sequence"/>
</dbReference>
<sequence>VAVCNLASIALNRFVHEGSFDFQKLREVSQVITKNLNRIIDVNFYPIPEAEKSNKSHRPIGIGVQGLADTFILMRLPFDCEEARLLNKQIFETIYYGALEASCELAKELGPYETYPGCPVSQGVVNQHLLKDLTDRGLWTEDLKNSLIANNGSVQELDIPDDLKELYRTVWEIPQKNILQMAADRGAFVDQSQSLNVHIAQPNYGKLTSMHFFGWKLGLKTGMYYLRTKPAANAIQFTVDKTALRKKDQMNAVTCSLKNKDECLMCTVGAPRLDWQELASDLMLKSVVYVDSVEGAMSESGDIVQSGASSQSVLDLILESDYFLKELDVNIVDGLSHHDIVPSGQRYGSAQKPMIGLWRLEDAEAPTVLDMTQLRTDLQIPVQIVRQLNEAQDLHDVLRICSGGSSASWRSISTHGYLLWQIRSYQEEDLAAARFMKMADNSHGTTSTMDHAKVVASKEKSASLDGMMQSDQPARRRSSLRLDKRAECSPRAVPVRVPQPKDPEALHYPTCTDVDRCAGCCGHHLLGCRPLAVRRITRQVFSLRLASNKSNAINFEGFKKVRLVEHVSCHCECKVRPHHCSGSQVYREELCRCVCPNSWMAPNCTEMQVWDGRRCACVCRNTELQCSTGFHFDHGACSSKMAVKISAENDGSVPVRHSGPKEPLFLRRNGGCVSDCRSVALSDVAILAVGRGVLEKKHERMRVSSSPRRSISQLPKLPRTVELKSDLQ</sequence>
<proteinExistence type="predicted"/>
<organism evidence="1 2">
    <name type="scientific">Ixodes persulcatus</name>
    <name type="common">Taiga tick</name>
    <dbReference type="NCBI Taxonomy" id="34615"/>
    <lineage>
        <taxon>Eukaryota</taxon>
        <taxon>Metazoa</taxon>
        <taxon>Ecdysozoa</taxon>
        <taxon>Arthropoda</taxon>
        <taxon>Chelicerata</taxon>
        <taxon>Arachnida</taxon>
        <taxon>Acari</taxon>
        <taxon>Parasitiformes</taxon>
        <taxon>Ixodida</taxon>
        <taxon>Ixodoidea</taxon>
        <taxon>Ixodidae</taxon>
        <taxon>Ixodinae</taxon>
        <taxon>Ixodes</taxon>
    </lineage>
</organism>